<evidence type="ECO:0000313" key="10">
    <source>
        <dbReference type="Proteomes" id="UP000552709"/>
    </source>
</evidence>
<dbReference type="GO" id="GO:0016301">
    <property type="term" value="F:kinase activity"/>
    <property type="evidence" value="ECO:0007669"/>
    <property type="project" value="UniProtKB-KW"/>
</dbReference>
<evidence type="ECO:0000313" key="9">
    <source>
        <dbReference type="EMBL" id="MBB5362824.1"/>
    </source>
</evidence>
<evidence type="ECO:0000256" key="1">
    <source>
        <dbReference type="ARBA" id="ARBA00005715"/>
    </source>
</evidence>
<evidence type="ECO:0000256" key="5">
    <source>
        <dbReference type="ARBA" id="ARBA00022840"/>
    </source>
</evidence>
<comment type="caution">
    <text evidence="9">The sequence shown here is derived from an EMBL/GenBank/DDBJ whole genome shotgun (WGS) entry which is preliminary data.</text>
</comment>
<organism evidence="9 10">
    <name type="scientific">Deinococcus humi</name>
    <dbReference type="NCBI Taxonomy" id="662880"/>
    <lineage>
        <taxon>Bacteria</taxon>
        <taxon>Thermotogati</taxon>
        <taxon>Deinococcota</taxon>
        <taxon>Deinococci</taxon>
        <taxon>Deinococcales</taxon>
        <taxon>Deinococcaceae</taxon>
        <taxon>Deinococcus</taxon>
    </lineage>
</organism>
<evidence type="ECO:0000256" key="2">
    <source>
        <dbReference type="ARBA" id="ARBA00022679"/>
    </source>
</evidence>
<dbReference type="RefSeq" id="WP_184130587.1">
    <property type="nucleotide sequence ID" value="NZ_JACHFL010000004.1"/>
</dbReference>
<keyword evidence="10" id="KW-1185">Reference proteome</keyword>
<dbReference type="GO" id="GO:0005524">
    <property type="term" value="F:ATP binding"/>
    <property type="evidence" value="ECO:0007669"/>
    <property type="project" value="UniProtKB-KW"/>
</dbReference>
<dbReference type="Pfam" id="PF07005">
    <property type="entry name" value="SBD_N"/>
    <property type="match status" value="1"/>
</dbReference>
<feature type="domain" description="Four-carbon acid sugar kinase N-terminal" evidence="7">
    <location>
        <begin position="7"/>
        <end position="231"/>
    </location>
</feature>
<keyword evidence="2" id="KW-0808">Transferase</keyword>
<keyword evidence="5" id="KW-0067">ATP-binding</keyword>
<comment type="similarity">
    <text evidence="1">Belongs to the four-carbon acid sugar kinase family.</text>
</comment>
<protein>
    <submittedName>
        <fullName evidence="9">Uncharacterized protein YgbK (DUF1537 family)</fullName>
    </submittedName>
</protein>
<dbReference type="InterPro" id="IPR010737">
    <property type="entry name" value="4-carb_acid_sugar_kinase_N"/>
</dbReference>
<keyword evidence="6" id="KW-0119">Carbohydrate metabolism</keyword>
<gene>
    <name evidence="9" type="ORF">HNQ08_001922</name>
</gene>
<dbReference type="SUPFAM" id="SSF142764">
    <property type="entry name" value="YgbK-like"/>
    <property type="match status" value="1"/>
</dbReference>
<sequence length="433" mass="45582">MGMSPRLGIVADDITGAGDIGGLLAKHGYAVRILSQGADWEALSARFVQERTDALIIDTDSRFLPSRQAQARVIRATRALQAAGCGAYWKKTCSVFRGNVGAEFDAMLQVLGLESGVAIAAFPKNGRSTLRGEHFVRGVPLPDTEFGQDPVHPRRERSIVRDLQSQTGRHVISLPIETVRAGPDAVRAALVPPRSGYLLADAETQDDLKVLARALAHEPVFLGSSGLAEELPGVWPPVPPFAPLHGARWTHPHRVIMIAASVMPQTRAQVEGYMESGGTVHELDVPLTLTDPSAAGAQLAAQARRTVEMRGTVLLRSPNTPEGVRAAHAHGASLGLTAVGVSQRVSTTLAQAARDAAQHTGTAKLIALGGDTAAALTRALGVTHTVVVEELSPGLPSTYAPDQGLLLVLKSGSFGPPDFLARAVSHLQQAGKA</sequence>
<dbReference type="Gene3D" id="3.40.980.20">
    <property type="entry name" value="Four-carbon acid sugar kinase, nucleotide binding domain"/>
    <property type="match status" value="1"/>
</dbReference>
<dbReference type="EMBL" id="JACHFL010000004">
    <property type="protein sequence ID" value="MBB5362824.1"/>
    <property type="molecule type" value="Genomic_DNA"/>
</dbReference>
<evidence type="ECO:0000256" key="3">
    <source>
        <dbReference type="ARBA" id="ARBA00022741"/>
    </source>
</evidence>
<proteinExistence type="inferred from homology"/>
<keyword evidence="3" id="KW-0547">Nucleotide-binding</keyword>
<dbReference type="InterPro" id="IPR037051">
    <property type="entry name" value="4-carb_acid_sugar_kinase_N_sf"/>
</dbReference>
<dbReference type="AlphaFoldDB" id="A0A7W8JTE9"/>
<feature type="domain" description="Four-carbon acid sugar kinase nucleotide binding" evidence="8">
    <location>
        <begin position="257"/>
        <end position="420"/>
    </location>
</feature>
<dbReference type="Gene3D" id="3.40.50.10840">
    <property type="entry name" value="Putative sugar-binding, N-terminal domain"/>
    <property type="match status" value="1"/>
</dbReference>
<name>A0A7W8JTE9_9DEIO</name>
<evidence type="ECO:0000256" key="4">
    <source>
        <dbReference type="ARBA" id="ARBA00022777"/>
    </source>
</evidence>
<evidence type="ECO:0000259" key="7">
    <source>
        <dbReference type="Pfam" id="PF07005"/>
    </source>
</evidence>
<dbReference type="Pfam" id="PF17042">
    <property type="entry name" value="NBD_C"/>
    <property type="match status" value="1"/>
</dbReference>
<reference evidence="9 10" key="1">
    <citation type="submission" date="2020-08" db="EMBL/GenBank/DDBJ databases">
        <title>Genomic Encyclopedia of Type Strains, Phase IV (KMG-IV): sequencing the most valuable type-strain genomes for metagenomic binning, comparative biology and taxonomic classification.</title>
        <authorList>
            <person name="Goeker M."/>
        </authorList>
    </citation>
    <scope>NUCLEOTIDE SEQUENCE [LARGE SCALE GENOMIC DNA]</scope>
    <source>
        <strain evidence="9 10">DSM 27939</strain>
    </source>
</reference>
<dbReference type="InterPro" id="IPR042213">
    <property type="entry name" value="NBD_C_sf"/>
</dbReference>
<evidence type="ECO:0000259" key="8">
    <source>
        <dbReference type="Pfam" id="PF17042"/>
    </source>
</evidence>
<accession>A0A7W8JTE9</accession>
<dbReference type="Proteomes" id="UP000552709">
    <property type="component" value="Unassembled WGS sequence"/>
</dbReference>
<evidence type="ECO:0000256" key="6">
    <source>
        <dbReference type="ARBA" id="ARBA00023277"/>
    </source>
</evidence>
<dbReference type="InterPro" id="IPR031475">
    <property type="entry name" value="NBD_C"/>
</dbReference>
<keyword evidence="4" id="KW-0418">Kinase</keyword>